<accession>A0AAX1N497</accession>
<evidence type="ECO:0008006" key="3">
    <source>
        <dbReference type="Google" id="ProtNLM"/>
    </source>
</evidence>
<dbReference type="AlphaFoldDB" id="A0AAX1N497"/>
<dbReference type="Proteomes" id="UP000678679">
    <property type="component" value="Chromosome 1"/>
</dbReference>
<dbReference type="KEGG" id="fya:KMW28_14950"/>
<protein>
    <recommendedName>
        <fullName evidence="3">Outer membrane protein beta-barrel domain-containing protein</fullName>
    </recommendedName>
</protein>
<sequence length="355" mass="41118">MKLIITISLSLLVFFSFGQDKSLRKGKLVTLSNDTIDAMIYHKDILNYKKCTYEQDGQTLNYSPSEIKGYLFNDGAHYISKSIPVNDDEYEQRFVEYLVEGVKNLYVIRHKGAFKYYIDYDENKLLQLHYGKKEVKIEDVKYFQKDRRMNTALLMYFEDASDNVKKKIEYLENPSTSSLTNITEQYHNESCGENSCVVYRKDKGKLNVSIAPTMGYMVYPTIKTQYNNVGALLYLWLPNSSEHLYVRTGFIYGYEVEKDEATTEYGDLAIIPIQFEYRFGKGVINPRLNLGFNYYHVPSTRKNDLAFSGGAGLNVNVTKRFSLFGEIQTDILVMSLNIQPFSTYSPMFGCQIKFY</sequence>
<organism evidence="1 2">
    <name type="scientific">Flammeovirga yaeyamensis</name>
    <dbReference type="NCBI Taxonomy" id="367791"/>
    <lineage>
        <taxon>Bacteria</taxon>
        <taxon>Pseudomonadati</taxon>
        <taxon>Bacteroidota</taxon>
        <taxon>Cytophagia</taxon>
        <taxon>Cytophagales</taxon>
        <taxon>Flammeovirgaceae</taxon>
        <taxon>Flammeovirga</taxon>
    </lineage>
</organism>
<gene>
    <name evidence="1" type="ORF">KMW28_14950</name>
</gene>
<name>A0AAX1N497_9BACT</name>
<dbReference type="RefSeq" id="WP_169665256.1">
    <property type="nucleotide sequence ID" value="NZ_CP076132.1"/>
</dbReference>
<keyword evidence="2" id="KW-1185">Reference proteome</keyword>
<dbReference type="EMBL" id="CP076132">
    <property type="protein sequence ID" value="QWG00950.1"/>
    <property type="molecule type" value="Genomic_DNA"/>
</dbReference>
<evidence type="ECO:0000313" key="1">
    <source>
        <dbReference type="EMBL" id="QWG00950.1"/>
    </source>
</evidence>
<proteinExistence type="predicted"/>
<reference evidence="1 2" key="1">
    <citation type="submission" date="2021-05" db="EMBL/GenBank/DDBJ databases">
        <title>Comparative genomic studies on the polysaccharide-degrading batcterial strains of the Flammeovirga genus.</title>
        <authorList>
            <person name="Zewei F."/>
            <person name="Zheng Z."/>
            <person name="Yu L."/>
            <person name="Ruyue G."/>
            <person name="Yanhong M."/>
            <person name="Yuanyuan C."/>
            <person name="Jingyan G."/>
            <person name="Wenjun H."/>
        </authorList>
    </citation>
    <scope>NUCLEOTIDE SEQUENCE [LARGE SCALE GENOMIC DNA]</scope>
    <source>
        <strain evidence="1 2">NBRC:100898</strain>
    </source>
</reference>
<evidence type="ECO:0000313" key="2">
    <source>
        <dbReference type="Proteomes" id="UP000678679"/>
    </source>
</evidence>